<feature type="compositionally biased region" description="Pro residues" evidence="5">
    <location>
        <begin position="130"/>
        <end position="145"/>
    </location>
</feature>
<evidence type="ECO:0000313" key="9">
    <source>
        <dbReference type="Proteomes" id="UP000197208"/>
    </source>
</evidence>
<evidence type="ECO:0000256" key="4">
    <source>
        <dbReference type="PROSITE-ProRule" id="PRU00433"/>
    </source>
</evidence>
<dbReference type="SUPFAM" id="SSF46626">
    <property type="entry name" value="Cytochrome c"/>
    <property type="match status" value="1"/>
</dbReference>
<dbReference type="OrthoDB" id="9809746at2"/>
<feature type="domain" description="Cytochrome c" evidence="7">
    <location>
        <begin position="37"/>
        <end position="127"/>
    </location>
</feature>
<feature type="region of interest" description="Disordered" evidence="5">
    <location>
        <begin position="125"/>
        <end position="145"/>
    </location>
</feature>
<dbReference type="GO" id="GO:0046872">
    <property type="term" value="F:metal ion binding"/>
    <property type="evidence" value="ECO:0007669"/>
    <property type="project" value="UniProtKB-KW"/>
</dbReference>
<proteinExistence type="predicted"/>
<sequence>MIRLGSAGVLTGALAVMLTLAAAQGETPAVPGAPPPGGASKVPTYWNDIQPLIAARCASCHRAGGIAPFALDSYAAAAPVAGLIAQVTQARIMPPWPPGPRTPRLKYDRSLTDAQIALLADWAATGAPQGTPPVTVPPAARPEKP</sequence>
<comment type="caution">
    <text evidence="8">The sequence shown here is derived from an EMBL/GenBank/DDBJ whole genome shotgun (WGS) entry which is preliminary data.</text>
</comment>
<evidence type="ECO:0000256" key="6">
    <source>
        <dbReference type="SAM" id="SignalP"/>
    </source>
</evidence>
<dbReference type="RefSeq" id="WP_088250461.1">
    <property type="nucleotide sequence ID" value="NZ_NHMK01000037.1"/>
</dbReference>
<reference evidence="8 9" key="1">
    <citation type="submission" date="2017-05" db="EMBL/GenBank/DDBJ databases">
        <title>De novo genome assembly of Deniococcus indicus strain DR1.</title>
        <authorList>
            <person name="Chauhan D."/>
            <person name="Yennamalli R.M."/>
            <person name="Priyadarshini R."/>
        </authorList>
    </citation>
    <scope>NUCLEOTIDE SEQUENCE [LARGE SCALE GENOMIC DNA]</scope>
    <source>
        <strain evidence="8 9">DR1</strain>
    </source>
</reference>
<evidence type="ECO:0000256" key="5">
    <source>
        <dbReference type="SAM" id="MobiDB-lite"/>
    </source>
</evidence>
<gene>
    <name evidence="8" type="ORF">CBQ26_20475</name>
</gene>
<keyword evidence="9" id="KW-1185">Reference proteome</keyword>
<evidence type="ECO:0000259" key="7">
    <source>
        <dbReference type="PROSITE" id="PS51007"/>
    </source>
</evidence>
<evidence type="ECO:0000256" key="2">
    <source>
        <dbReference type="ARBA" id="ARBA00022723"/>
    </source>
</evidence>
<evidence type="ECO:0000256" key="3">
    <source>
        <dbReference type="ARBA" id="ARBA00023004"/>
    </source>
</evidence>
<keyword evidence="3 4" id="KW-0408">Iron</keyword>
<dbReference type="InterPro" id="IPR036909">
    <property type="entry name" value="Cyt_c-like_dom_sf"/>
</dbReference>
<dbReference type="GO" id="GO:0009055">
    <property type="term" value="F:electron transfer activity"/>
    <property type="evidence" value="ECO:0007669"/>
    <property type="project" value="InterPro"/>
</dbReference>
<dbReference type="Proteomes" id="UP000197208">
    <property type="component" value="Unassembled WGS sequence"/>
</dbReference>
<dbReference type="EMBL" id="NHMK01000037">
    <property type="protein sequence ID" value="OWL93323.1"/>
    <property type="molecule type" value="Genomic_DNA"/>
</dbReference>
<dbReference type="InterPro" id="IPR009056">
    <property type="entry name" value="Cyt_c-like_dom"/>
</dbReference>
<keyword evidence="6" id="KW-0732">Signal</keyword>
<accession>A0A2D0A6W4</accession>
<protein>
    <recommendedName>
        <fullName evidence="7">Cytochrome c domain-containing protein</fullName>
    </recommendedName>
</protein>
<feature type="signal peptide" evidence="6">
    <location>
        <begin position="1"/>
        <end position="21"/>
    </location>
</feature>
<evidence type="ECO:0000256" key="1">
    <source>
        <dbReference type="ARBA" id="ARBA00022617"/>
    </source>
</evidence>
<organism evidence="8 9">
    <name type="scientific">Deinococcus indicus</name>
    <dbReference type="NCBI Taxonomy" id="223556"/>
    <lineage>
        <taxon>Bacteria</taxon>
        <taxon>Thermotogati</taxon>
        <taxon>Deinococcota</taxon>
        <taxon>Deinococci</taxon>
        <taxon>Deinococcales</taxon>
        <taxon>Deinococcaceae</taxon>
        <taxon>Deinococcus</taxon>
    </lineage>
</organism>
<dbReference type="GO" id="GO:0020037">
    <property type="term" value="F:heme binding"/>
    <property type="evidence" value="ECO:0007669"/>
    <property type="project" value="InterPro"/>
</dbReference>
<keyword evidence="2 4" id="KW-0479">Metal-binding</keyword>
<feature type="chain" id="PRO_5013016841" description="Cytochrome c domain-containing protein" evidence="6">
    <location>
        <begin position="22"/>
        <end position="145"/>
    </location>
</feature>
<keyword evidence="1 4" id="KW-0349">Heme</keyword>
<dbReference type="PROSITE" id="PS51007">
    <property type="entry name" value="CYTC"/>
    <property type="match status" value="1"/>
</dbReference>
<name>A0A2D0A6W4_9DEIO</name>
<dbReference type="AlphaFoldDB" id="A0A2D0A6W4"/>
<evidence type="ECO:0000313" key="8">
    <source>
        <dbReference type="EMBL" id="OWL93323.1"/>
    </source>
</evidence>